<feature type="compositionally biased region" description="Low complexity" evidence="1">
    <location>
        <begin position="253"/>
        <end position="262"/>
    </location>
</feature>
<comment type="caution">
    <text evidence="2">The sequence shown here is derived from an EMBL/GenBank/DDBJ whole genome shotgun (WGS) entry which is preliminary data.</text>
</comment>
<organism evidence="2 3">
    <name type="scientific">Lithohypha guttulata</name>
    <dbReference type="NCBI Taxonomy" id="1690604"/>
    <lineage>
        <taxon>Eukaryota</taxon>
        <taxon>Fungi</taxon>
        <taxon>Dikarya</taxon>
        <taxon>Ascomycota</taxon>
        <taxon>Pezizomycotina</taxon>
        <taxon>Eurotiomycetes</taxon>
        <taxon>Chaetothyriomycetidae</taxon>
        <taxon>Chaetothyriales</taxon>
        <taxon>Trichomeriaceae</taxon>
        <taxon>Lithohypha</taxon>
    </lineage>
</organism>
<feature type="region of interest" description="Disordered" evidence="1">
    <location>
        <begin position="120"/>
        <end position="171"/>
    </location>
</feature>
<feature type="region of interest" description="Disordered" evidence="1">
    <location>
        <begin position="237"/>
        <end position="263"/>
    </location>
</feature>
<evidence type="ECO:0000313" key="3">
    <source>
        <dbReference type="Proteomes" id="UP001309876"/>
    </source>
</evidence>
<dbReference type="AlphaFoldDB" id="A0AAN7SY36"/>
<evidence type="ECO:0000313" key="2">
    <source>
        <dbReference type="EMBL" id="KAK5084560.1"/>
    </source>
</evidence>
<accession>A0AAN7SY36</accession>
<proteinExistence type="predicted"/>
<reference evidence="2 3" key="1">
    <citation type="submission" date="2023-08" db="EMBL/GenBank/DDBJ databases">
        <title>Black Yeasts Isolated from many extreme environments.</title>
        <authorList>
            <person name="Coleine C."/>
            <person name="Stajich J.E."/>
            <person name="Selbmann L."/>
        </authorList>
    </citation>
    <scope>NUCLEOTIDE SEQUENCE [LARGE SCALE GENOMIC DNA]</scope>
    <source>
        <strain evidence="2 3">CCFEE 5910</strain>
    </source>
</reference>
<gene>
    <name evidence="2" type="ORF">LTR05_005638</name>
</gene>
<sequence length="320" mass="35042">MSRMPMTKKVSMFRSLLASIEILAATCVANVIVIGSFLRDKGVRKVKYRGGSIGESDGDGTEDNMLTRPATRQIKPSIAQRHWGSDEDLVRDFGVGLSADLRHELVMNGTARLAPMAEPANTPHHEISTPEPAINPHGRGLLDPAWTFRKASTPHRHQRRDSDASSDSDMSTDFKMRELEPYKDEPSNPAEVPETPYRKMSFFDVGGLVNVTSSEQASAGQHTRRLSRSGQNFIADIGGLLGSPTTAQRPDDSSTSSGYRSSNLLLPEHAIRERPRSPGHGVSLVQALQDTRIDNSSHLVLHEVGDPNSLTFSDAGRLLR</sequence>
<keyword evidence="3" id="KW-1185">Reference proteome</keyword>
<evidence type="ECO:0000256" key="1">
    <source>
        <dbReference type="SAM" id="MobiDB-lite"/>
    </source>
</evidence>
<protein>
    <submittedName>
        <fullName evidence="2">Uncharacterized protein</fullName>
    </submittedName>
</protein>
<dbReference type="EMBL" id="JAVRRJ010000005">
    <property type="protein sequence ID" value="KAK5084560.1"/>
    <property type="molecule type" value="Genomic_DNA"/>
</dbReference>
<name>A0AAN7SY36_9EURO</name>
<dbReference type="Proteomes" id="UP001309876">
    <property type="component" value="Unassembled WGS sequence"/>
</dbReference>